<comment type="caution">
    <text evidence="1">The sequence shown here is derived from an EMBL/GenBank/DDBJ whole genome shotgun (WGS) entry which is preliminary data.</text>
</comment>
<sequence>MGVVMHTLKKGFEECNLTMVTEAEKLAQFWRKRLAADCPELNVAAIESITLWLLGRDSQRLDLLNLKELEIAKQAMEYRWKILSQRYLNVGRERAYRNLITRLGSLATLRHRIQTWISLSRDRQRTVIDVLQEVIQELLQNDTYVQQQMAYIAEVAIDKRLRDTLLFATVEEYCLRPVRNQPLLVYRFVNYLRRSQRGGLTQVPGGDLVRLVSEEVLTDDSDNRINLVDNQAIAEYQEAQQLEEQQALRQTVQQEFANYLQENLGTEAVEWLKMYLQGKTQDEIAKKLNKPIKEIYRLREKISYHAVRVFALKGKPELVDNWLAISLQENNLGLTQNQWQELYANLTPIGRQVLDLRKAGNSIEAVAQELNLKPHQVMGEWTKVYLAAQAMRTQE</sequence>
<proteinExistence type="predicted"/>
<dbReference type="NCBIfam" id="NF037965">
    <property type="entry name" value="HetZ_rel_2"/>
    <property type="match status" value="1"/>
</dbReference>
<dbReference type="InterPro" id="IPR048033">
    <property type="entry name" value="HetZ-rel_2"/>
</dbReference>
<organism evidence="1 2">
    <name type="scientific">Anabaena azotica FACHB-119</name>
    <dbReference type="NCBI Taxonomy" id="947527"/>
    <lineage>
        <taxon>Bacteria</taxon>
        <taxon>Bacillati</taxon>
        <taxon>Cyanobacteriota</taxon>
        <taxon>Cyanophyceae</taxon>
        <taxon>Nostocales</taxon>
        <taxon>Nostocaceae</taxon>
        <taxon>Anabaena</taxon>
        <taxon>Anabaena azotica</taxon>
    </lineage>
</organism>
<evidence type="ECO:0000313" key="2">
    <source>
        <dbReference type="Proteomes" id="UP000661112"/>
    </source>
</evidence>
<evidence type="ECO:0000313" key="1">
    <source>
        <dbReference type="EMBL" id="MBD2500697.1"/>
    </source>
</evidence>
<name>A0ABR8D193_9NOST</name>
<accession>A0ABR8D193</accession>
<dbReference type="RefSeq" id="WP_190470011.1">
    <property type="nucleotide sequence ID" value="NZ_JACJSG010000009.1"/>
</dbReference>
<reference evidence="1 2" key="1">
    <citation type="journal article" date="2020" name="ISME J.">
        <title>Comparative genomics reveals insights into cyanobacterial evolution and habitat adaptation.</title>
        <authorList>
            <person name="Chen M.Y."/>
            <person name="Teng W.K."/>
            <person name="Zhao L."/>
            <person name="Hu C.X."/>
            <person name="Zhou Y.K."/>
            <person name="Han B.P."/>
            <person name="Song L.R."/>
            <person name="Shu W.S."/>
        </authorList>
    </citation>
    <scope>NUCLEOTIDE SEQUENCE [LARGE SCALE GENOMIC DNA]</scope>
    <source>
        <strain evidence="1 2">FACHB-119</strain>
    </source>
</reference>
<keyword evidence="2" id="KW-1185">Reference proteome</keyword>
<dbReference type="Proteomes" id="UP000661112">
    <property type="component" value="Unassembled WGS sequence"/>
</dbReference>
<protein>
    <submittedName>
        <fullName evidence="1">HetZ-related protein 2</fullName>
    </submittedName>
</protein>
<dbReference type="EMBL" id="JACJSG010000009">
    <property type="protein sequence ID" value="MBD2500697.1"/>
    <property type="molecule type" value="Genomic_DNA"/>
</dbReference>
<gene>
    <name evidence="1" type="ORF">H6G83_08725</name>
</gene>